<dbReference type="InterPro" id="IPR008936">
    <property type="entry name" value="Rho_GTPase_activation_prot"/>
</dbReference>
<organism evidence="3 4">
    <name type="scientific">Dibothriocephalus latus</name>
    <name type="common">Fish tapeworm</name>
    <name type="synonym">Diphyllobothrium latum</name>
    <dbReference type="NCBI Taxonomy" id="60516"/>
    <lineage>
        <taxon>Eukaryota</taxon>
        <taxon>Metazoa</taxon>
        <taxon>Spiralia</taxon>
        <taxon>Lophotrochozoa</taxon>
        <taxon>Platyhelminthes</taxon>
        <taxon>Cestoda</taxon>
        <taxon>Eucestoda</taxon>
        <taxon>Diphyllobothriidea</taxon>
        <taxon>Diphyllobothriidae</taxon>
        <taxon>Dibothriocephalus</taxon>
    </lineage>
</organism>
<dbReference type="EMBL" id="UYRU01084308">
    <property type="protein sequence ID" value="VDN33809.1"/>
    <property type="molecule type" value="Genomic_DNA"/>
</dbReference>
<dbReference type="GO" id="GO:0051056">
    <property type="term" value="P:regulation of small GTPase mediated signal transduction"/>
    <property type="evidence" value="ECO:0007669"/>
    <property type="project" value="UniProtKB-ARBA"/>
</dbReference>
<sequence>MADAFDSAEPSPILKAGFHDAHSAAGLLKLYLRELPEPVVPFQFYDRLKATGYRIDDGQDLQPIISILETLPAPNYTLLQFLCQFLFEVTTFKDNSSCGNSKMLTCISWTVSVAIIVLK</sequence>
<dbReference type="AlphaFoldDB" id="A0A3P7QWM4"/>
<dbReference type="GO" id="GO:0007165">
    <property type="term" value="P:signal transduction"/>
    <property type="evidence" value="ECO:0007669"/>
    <property type="project" value="InterPro"/>
</dbReference>
<dbReference type="OrthoDB" id="185175at2759"/>
<dbReference type="InterPro" id="IPR000198">
    <property type="entry name" value="RhoGAP_dom"/>
</dbReference>
<dbReference type="PANTHER" id="PTHR15228">
    <property type="entry name" value="SPERMATHECAL PHYSIOLOGY VARIANT"/>
    <property type="match status" value="1"/>
</dbReference>
<name>A0A3P7QWM4_DIBLA</name>
<dbReference type="CDD" id="cd00159">
    <property type="entry name" value="RhoGAP"/>
    <property type="match status" value="1"/>
</dbReference>
<feature type="domain" description="Rho-GAP" evidence="2">
    <location>
        <begin position="1"/>
        <end position="119"/>
    </location>
</feature>
<dbReference type="GO" id="GO:0005096">
    <property type="term" value="F:GTPase activator activity"/>
    <property type="evidence" value="ECO:0007669"/>
    <property type="project" value="UniProtKB-KW"/>
</dbReference>
<evidence type="ECO:0000313" key="3">
    <source>
        <dbReference type="EMBL" id="VDN33809.1"/>
    </source>
</evidence>
<reference evidence="3 4" key="1">
    <citation type="submission" date="2018-11" db="EMBL/GenBank/DDBJ databases">
        <authorList>
            <consortium name="Pathogen Informatics"/>
        </authorList>
    </citation>
    <scope>NUCLEOTIDE SEQUENCE [LARGE SCALE GENOMIC DNA]</scope>
</reference>
<evidence type="ECO:0000256" key="1">
    <source>
        <dbReference type="ARBA" id="ARBA00022468"/>
    </source>
</evidence>
<dbReference type="Gene3D" id="1.10.555.10">
    <property type="entry name" value="Rho GTPase activation protein"/>
    <property type="match status" value="1"/>
</dbReference>
<evidence type="ECO:0000259" key="2">
    <source>
        <dbReference type="PROSITE" id="PS50238"/>
    </source>
</evidence>
<dbReference type="PANTHER" id="PTHR15228:SF24">
    <property type="entry name" value="RHO-GAP DOMAIN-CONTAINING PROTEIN"/>
    <property type="match status" value="1"/>
</dbReference>
<proteinExistence type="predicted"/>
<dbReference type="SUPFAM" id="SSF48350">
    <property type="entry name" value="GTPase activation domain, GAP"/>
    <property type="match status" value="1"/>
</dbReference>
<keyword evidence="1" id="KW-0343">GTPase activation</keyword>
<protein>
    <recommendedName>
        <fullName evidence="2">Rho-GAP domain-containing protein</fullName>
    </recommendedName>
</protein>
<evidence type="ECO:0000313" key="4">
    <source>
        <dbReference type="Proteomes" id="UP000281553"/>
    </source>
</evidence>
<accession>A0A3P7QWM4</accession>
<keyword evidence="4" id="KW-1185">Reference proteome</keyword>
<dbReference type="Pfam" id="PF00620">
    <property type="entry name" value="RhoGAP"/>
    <property type="match status" value="1"/>
</dbReference>
<dbReference type="InterPro" id="IPR051025">
    <property type="entry name" value="RhoGAP"/>
</dbReference>
<dbReference type="PROSITE" id="PS50238">
    <property type="entry name" value="RHOGAP"/>
    <property type="match status" value="1"/>
</dbReference>
<dbReference type="Proteomes" id="UP000281553">
    <property type="component" value="Unassembled WGS sequence"/>
</dbReference>
<gene>
    <name evidence="3" type="ORF">DILT_LOCUS16336</name>
</gene>